<organism evidence="3 4">
    <name type="scientific">Aureobasidium melanogenum (strain CBS 110374)</name>
    <name type="common">Aureobasidium pullulans var. melanogenum</name>
    <dbReference type="NCBI Taxonomy" id="1043003"/>
    <lineage>
        <taxon>Eukaryota</taxon>
        <taxon>Fungi</taxon>
        <taxon>Dikarya</taxon>
        <taxon>Ascomycota</taxon>
        <taxon>Pezizomycotina</taxon>
        <taxon>Dothideomycetes</taxon>
        <taxon>Dothideomycetidae</taxon>
        <taxon>Dothideales</taxon>
        <taxon>Saccotheciaceae</taxon>
        <taxon>Aureobasidium</taxon>
    </lineage>
</organism>
<dbReference type="GO" id="GO:0016491">
    <property type="term" value="F:oxidoreductase activity"/>
    <property type="evidence" value="ECO:0007669"/>
    <property type="project" value="UniProtKB-KW"/>
</dbReference>
<dbReference type="AlphaFoldDB" id="A0A074WTN1"/>
<evidence type="ECO:0000313" key="3">
    <source>
        <dbReference type="EMBL" id="KEQ65746.1"/>
    </source>
</evidence>
<evidence type="ECO:0008006" key="5">
    <source>
        <dbReference type="Google" id="ProtNLM"/>
    </source>
</evidence>
<keyword evidence="4" id="KW-1185">Reference proteome</keyword>
<dbReference type="STRING" id="1043003.A0A074WTN1"/>
<reference evidence="3 4" key="1">
    <citation type="journal article" date="2014" name="BMC Genomics">
        <title>Genome sequencing of four Aureobasidium pullulans varieties: biotechnological potential, stress tolerance, and description of new species.</title>
        <authorList>
            <person name="Gostin Ar C."/>
            <person name="Ohm R.A."/>
            <person name="Kogej T."/>
            <person name="Sonjak S."/>
            <person name="Turk M."/>
            <person name="Zajc J."/>
            <person name="Zalar P."/>
            <person name="Grube M."/>
            <person name="Sun H."/>
            <person name="Han J."/>
            <person name="Sharma A."/>
            <person name="Chiniquy J."/>
            <person name="Ngan C.Y."/>
            <person name="Lipzen A."/>
            <person name="Barry K."/>
            <person name="Grigoriev I.V."/>
            <person name="Gunde-Cimerman N."/>
        </authorList>
    </citation>
    <scope>NUCLEOTIDE SEQUENCE [LARGE SCALE GENOMIC DNA]</scope>
    <source>
        <strain evidence="3 4">CBS 110374</strain>
    </source>
</reference>
<dbReference type="Pfam" id="PF00106">
    <property type="entry name" value="adh_short"/>
    <property type="match status" value="1"/>
</dbReference>
<evidence type="ECO:0000256" key="1">
    <source>
        <dbReference type="ARBA" id="ARBA00023002"/>
    </source>
</evidence>
<dbReference type="InterPro" id="IPR036291">
    <property type="entry name" value="NAD(P)-bd_dom_sf"/>
</dbReference>
<dbReference type="PANTHER" id="PTHR47534:SF3">
    <property type="entry name" value="ALCOHOL DEHYDROGENASE-LIKE C-TERMINAL DOMAIN-CONTAINING PROTEIN"/>
    <property type="match status" value="1"/>
</dbReference>
<evidence type="ECO:0000256" key="2">
    <source>
        <dbReference type="SAM" id="MobiDB-lite"/>
    </source>
</evidence>
<dbReference type="SUPFAM" id="SSF51735">
    <property type="entry name" value="NAD(P)-binding Rossmann-fold domains"/>
    <property type="match status" value="1"/>
</dbReference>
<accession>A0A074WTN1</accession>
<dbReference type="InterPro" id="IPR002347">
    <property type="entry name" value="SDR_fam"/>
</dbReference>
<gene>
    <name evidence="3" type="ORF">M437DRAFT_72611</name>
</gene>
<dbReference type="EMBL" id="KL584826">
    <property type="protein sequence ID" value="KEQ65746.1"/>
    <property type="molecule type" value="Genomic_DNA"/>
</dbReference>
<dbReference type="InterPro" id="IPR052228">
    <property type="entry name" value="Sec_Metab_Biosynth_Oxidored"/>
</dbReference>
<proteinExistence type="predicted"/>
<keyword evidence="1" id="KW-0560">Oxidoreductase</keyword>
<dbReference type="Gene3D" id="3.40.50.720">
    <property type="entry name" value="NAD(P)-binding Rossmann-like Domain"/>
    <property type="match status" value="1"/>
</dbReference>
<dbReference type="RefSeq" id="XP_040882769.1">
    <property type="nucleotide sequence ID" value="XM_041025886.1"/>
</dbReference>
<feature type="region of interest" description="Disordered" evidence="2">
    <location>
        <begin position="334"/>
        <end position="357"/>
    </location>
</feature>
<sequence>MVALETVRASNEKIASTLPPGLVAVFVGATNGVGEATVRQFAKWTAAPRVYLIGRSQEAGTRIVNECKALNPQGEFTFISKDTSLIRNVDEICAQIKENEKSVNLLFLTIGTLQTGKTTDEGLHYPAALAVHARNRFISNLLPLINNATSLRRVVSVFIATLEGEIQMDDFQGWHMKLMANRDHAASITTLSLESHHKENPNVSFIHNFPGVVKSGITRGTSGPVLTAVKAVVRIFGSLFYMPPEEAGDRHVFLSTSARYSAGLEDPAAGVPLLDDISVARGSDGTVGSGVYSINASGESAGPKVEEALVSLRSRGMMEKVMDTITADTNKALATHQESGNRKFQAEQHYTPVERPT</sequence>
<name>A0A074WTN1_AURM1</name>
<dbReference type="GeneID" id="63919259"/>
<evidence type="ECO:0000313" key="4">
    <source>
        <dbReference type="Proteomes" id="UP000030672"/>
    </source>
</evidence>
<dbReference type="Proteomes" id="UP000030672">
    <property type="component" value="Unassembled WGS sequence"/>
</dbReference>
<dbReference type="PANTHER" id="PTHR47534">
    <property type="entry name" value="YALI0E05731P"/>
    <property type="match status" value="1"/>
</dbReference>
<protein>
    <recommendedName>
        <fullName evidence="5">NAD(P)-binding protein</fullName>
    </recommendedName>
</protein>
<dbReference type="HOGENOM" id="CLU_044999_0_1_1"/>